<keyword evidence="2" id="KW-0812">Transmembrane</keyword>
<protein>
    <submittedName>
        <fullName evidence="3">Uncharacterized protein</fullName>
    </submittedName>
</protein>
<dbReference type="AlphaFoldDB" id="A0AA39HBD9"/>
<proteinExistence type="predicted"/>
<evidence type="ECO:0000256" key="1">
    <source>
        <dbReference type="SAM" id="MobiDB-lite"/>
    </source>
</evidence>
<accession>A0AA39HBD9</accession>
<keyword evidence="2" id="KW-0472">Membrane</keyword>
<keyword evidence="2" id="KW-1133">Transmembrane helix</keyword>
<evidence type="ECO:0000313" key="4">
    <source>
        <dbReference type="Proteomes" id="UP001175271"/>
    </source>
</evidence>
<name>A0AA39HBD9_9BILA</name>
<reference evidence="3" key="1">
    <citation type="submission" date="2023-06" db="EMBL/GenBank/DDBJ databases">
        <title>Genomic analysis of the entomopathogenic nematode Steinernema hermaphroditum.</title>
        <authorList>
            <person name="Schwarz E.M."/>
            <person name="Heppert J.K."/>
            <person name="Baniya A."/>
            <person name="Schwartz H.T."/>
            <person name="Tan C.-H."/>
            <person name="Antoshechkin I."/>
            <person name="Sternberg P.W."/>
            <person name="Goodrich-Blair H."/>
            <person name="Dillman A.R."/>
        </authorList>
    </citation>
    <scope>NUCLEOTIDE SEQUENCE</scope>
    <source>
        <strain evidence="3">PS9179</strain>
        <tissue evidence="3">Whole animal</tissue>
    </source>
</reference>
<keyword evidence="4" id="KW-1185">Reference proteome</keyword>
<comment type="caution">
    <text evidence="3">The sequence shown here is derived from an EMBL/GenBank/DDBJ whole genome shotgun (WGS) entry which is preliminary data.</text>
</comment>
<sequence>MAPKQGTVSGSVSVSQSGVSPILQKFTPGKSRHNSAERRRKRKERFFRFILRRRPCYIVFFIEIGLAVGFFFAGTALLNQFNTQLGKKAILQKHDEIYAEKKNERTLLHCDYQTNNTYDQFYFNTGECKYRCDSDALIFRAVPLVKKQQDMASCHDKFELFPCSEQMCVTSGESQKGNWTPSSLIETACLGKNHGYMRKHHVAPVTEIKVPKLNLTLENKGQTIFANELFAVCPRCRVRTHWMKKQKLIRCSRNLDTLREGWPWDYRFCNYVERGSCEEVKLDLNQDGEDNY</sequence>
<evidence type="ECO:0000256" key="2">
    <source>
        <dbReference type="SAM" id="Phobius"/>
    </source>
</evidence>
<dbReference type="Proteomes" id="UP001175271">
    <property type="component" value="Unassembled WGS sequence"/>
</dbReference>
<evidence type="ECO:0000313" key="3">
    <source>
        <dbReference type="EMBL" id="KAK0402712.1"/>
    </source>
</evidence>
<dbReference type="EMBL" id="JAUCMV010000004">
    <property type="protein sequence ID" value="KAK0402712.1"/>
    <property type="molecule type" value="Genomic_DNA"/>
</dbReference>
<feature type="compositionally biased region" description="Low complexity" evidence="1">
    <location>
        <begin position="8"/>
        <end position="20"/>
    </location>
</feature>
<feature type="transmembrane region" description="Helical" evidence="2">
    <location>
        <begin position="55"/>
        <end position="78"/>
    </location>
</feature>
<gene>
    <name evidence="3" type="ORF">QR680_016489</name>
</gene>
<organism evidence="3 4">
    <name type="scientific">Steinernema hermaphroditum</name>
    <dbReference type="NCBI Taxonomy" id="289476"/>
    <lineage>
        <taxon>Eukaryota</taxon>
        <taxon>Metazoa</taxon>
        <taxon>Ecdysozoa</taxon>
        <taxon>Nematoda</taxon>
        <taxon>Chromadorea</taxon>
        <taxon>Rhabditida</taxon>
        <taxon>Tylenchina</taxon>
        <taxon>Panagrolaimomorpha</taxon>
        <taxon>Strongyloidoidea</taxon>
        <taxon>Steinernematidae</taxon>
        <taxon>Steinernema</taxon>
    </lineage>
</organism>
<feature type="region of interest" description="Disordered" evidence="1">
    <location>
        <begin position="1"/>
        <end position="38"/>
    </location>
</feature>